<name>Q1GP36_SPHAL</name>
<evidence type="ECO:0000256" key="1">
    <source>
        <dbReference type="SAM" id="MobiDB-lite"/>
    </source>
</evidence>
<feature type="compositionally biased region" description="Polar residues" evidence="1">
    <location>
        <begin position="27"/>
        <end position="36"/>
    </location>
</feature>
<dbReference type="STRING" id="317655.Sala_2881"/>
<feature type="region of interest" description="Disordered" evidence="1">
    <location>
        <begin position="72"/>
        <end position="91"/>
    </location>
</feature>
<gene>
    <name evidence="2" type="ordered locus">Sala_2881</name>
</gene>
<protein>
    <submittedName>
        <fullName evidence="2">Uncharacterized protein</fullName>
    </submittedName>
</protein>
<organism evidence="2 3">
    <name type="scientific">Sphingopyxis alaskensis (strain DSM 13593 / LMG 18877 / RB2256)</name>
    <name type="common">Sphingomonas alaskensis</name>
    <dbReference type="NCBI Taxonomy" id="317655"/>
    <lineage>
        <taxon>Bacteria</taxon>
        <taxon>Pseudomonadati</taxon>
        <taxon>Pseudomonadota</taxon>
        <taxon>Alphaproteobacteria</taxon>
        <taxon>Sphingomonadales</taxon>
        <taxon>Sphingomonadaceae</taxon>
        <taxon>Sphingopyxis</taxon>
    </lineage>
</organism>
<sequence>MPLGLGLMPMGVSTSLDTNGKRERSANHASPTSTAKKTLSYMARLCQRSCRLLQYVDKKAATARLMGAGNIRARHGRRGAANGPPHKADLS</sequence>
<reference evidence="2 3" key="1">
    <citation type="journal article" date="2009" name="Proc. Natl. Acad. Sci. U.S.A.">
        <title>The genomic basis of trophic strategy in marine bacteria.</title>
        <authorList>
            <person name="Lauro F.M."/>
            <person name="McDougald D."/>
            <person name="Thomas T."/>
            <person name="Williams T.J."/>
            <person name="Egan S."/>
            <person name="Rice S."/>
            <person name="DeMaere M.Z."/>
            <person name="Ting L."/>
            <person name="Ertan H."/>
            <person name="Johnson J."/>
            <person name="Ferriera S."/>
            <person name="Lapidus A."/>
            <person name="Anderson I."/>
            <person name="Kyrpides N."/>
            <person name="Munk A.C."/>
            <person name="Detter C."/>
            <person name="Han C.S."/>
            <person name="Brown M.V."/>
            <person name="Robb F.T."/>
            <person name="Kjelleberg S."/>
            <person name="Cavicchioli R."/>
        </authorList>
    </citation>
    <scope>NUCLEOTIDE SEQUENCE [LARGE SCALE GENOMIC DNA]</scope>
    <source>
        <strain evidence="3">DSM 13593 / LMG 18877 / RB2256</strain>
    </source>
</reference>
<evidence type="ECO:0000313" key="3">
    <source>
        <dbReference type="Proteomes" id="UP000006578"/>
    </source>
</evidence>
<dbReference type="EMBL" id="CP000356">
    <property type="protein sequence ID" value="ABF54586.1"/>
    <property type="molecule type" value="Genomic_DNA"/>
</dbReference>
<dbReference type="KEGG" id="sal:Sala_2881"/>
<evidence type="ECO:0000313" key="2">
    <source>
        <dbReference type="EMBL" id="ABF54586.1"/>
    </source>
</evidence>
<feature type="region of interest" description="Disordered" evidence="1">
    <location>
        <begin position="1"/>
        <end position="36"/>
    </location>
</feature>
<dbReference type="Proteomes" id="UP000006578">
    <property type="component" value="Chromosome"/>
</dbReference>
<proteinExistence type="predicted"/>
<keyword evidence="3" id="KW-1185">Reference proteome</keyword>
<dbReference type="HOGENOM" id="CLU_2425376_0_0_5"/>
<accession>Q1GP36</accession>
<dbReference type="AlphaFoldDB" id="Q1GP36"/>